<feature type="non-terminal residue" evidence="3">
    <location>
        <position position="1"/>
    </location>
</feature>
<dbReference type="Pfam" id="PF10445">
    <property type="entry name" value="DUF2456"/>
    <property type="match status" value="1"/>
</dbReference>
<feature type="transmembrane region" description="Helical" evidence="2">
    <location>
        <begin position="282"/>
        <end position="308"/>
    </location>
</feature>
<dbReference type="Proteomes" id="UP000245942">
    <property type="component" value="Unassembled WGS sequence"/>
</dbReference>
<feature type="compositionally biased region" description="Basic residues" evidence="1">
    <location>
        <begin position="1"/>
        <end position="11"/>
    </location>
</feature>
<dbReference type="STRING" id="1684307.A0A316UB97"/>
<evidence type="ECO:0000313" key="3">
    <source>
        <dbReference type="EMBL" id="PWN22500.1"/>
    </source>
</evidence>
<reference evidence="3 4" key="1">
    <citation type="journal article" date="2018" name="Mol. Biol. Evol.">
        <title>Broad Genomic Sampling Reveals a Smut Pathogenic Ancestry of the Fungal Clade Ustilaginomycotina.</title>
        <authorList>
            <person name="Kijpornyongpan T."/>
            <person name="Mondo S.J."/>
            <person name="Barry K."/>
            <person name="Sandor L."/>
            <person name="Lee J."/>
            <person name="Lipzen A."/>
            <person name="Pangilinan J."/>
            <person name="LaButti K."/>
            <person name="Hainaut M."/>
            <person name="Henrissat B."/>
            <person name="Grigoriev I.V."/>
            <person name="Spatafora J.W."/>
            <person name="Aime M.C."/>
        </authorList>
    </citation>
    <scope>NUCLEOTIDE SEQUENCE [LARGE SCALE GENOMIC DNA]</scope>
    <source>
        <strain evidence="3 4">MCA 4718</strain>
    </source>
</reference>
<dbReference type="PANTHER" id="PTHR28297">
    <property type="entry name" value="FUNGAL PROTEIN"/>
    <property type="match status" value="1"/>
</dbReference>
<feature type="transmembrane region" description="Helical" evidence="2">
    <location>
        <begin position="328"/>
        <end position="347"/>
    </location>
</feature>
<dbReference type="OrthoDB" id="15595at2759"/>
<feature type="region of interest" description="Disordered" evidence="1">
    <location>
        <begin position="1"/>
        <end position="61"/>
    </location>
</feature>
<dbReference type="EMBL" id="KZ819323">
    <property type="protein sequence ID" value="PWN22500.1"/>
    <property type="molecule type" value="Genomic_DNA"/>
</dbReference>
<feature type="non-terminal residue" evidence="3">
    <location>
        <position position="389"/>
    </location>
</feature>
<protein>
    <submittedName>
        <fullName evidence="3">Uncharacterized protein</fullName>
    </submittedName>
</protein>
<sequence>RASGQHRRSGSRVRPSSDGGHRRSASRARRSLSISGLTRGPSGPADPLKEPRRSIGKRPEEFDLRARDSRNGHKFLKREKDLVREVPFAAPYAKSGVVLSSPASWSDFKVPGPLTLGHGQWWYLIAGQSIVAAVISGAINFGVGCATYNKYQPPTELRFWQWIPVPLAGDMGVTIIVQQIVSMIITSALVHHDLTDGPIGPLRRPWPPLMHLPSTPSPTGSWLGCRMSADVPDEKPLYMGKAEGQGKLKRYWWWLVRASLTGSERNDILAKGISWRQRCERILWTAVQGFILCLLTFPWFWPISIAIVAPIYEHRNLAGTWIPPIVKLLYGAIMALLTNPIMALLAMGAESSVRRAYPELDIWQPFGGEADYQAWLTEQHIAGDEVEIG</sequence>
<feature type="compositionally biased region" description="Basic and acidic residues" evidence="1">
    <location>
        <begin position="47"/>
        <end position="61"/>
    </location>
</feature>
<keyword evidence="4" id="KW-1185">Reference proteome</keyword>
<keyword evidence="2" id="KW-0812">Transmembrane</keyword>
<dbReference type="PANTHER" id="PTHR28297:SF1">
    <property type="entry name" value="FUNGAL PROTEIN"/>
    <property type="match status" value="1"/>
</dbReference>
<dbReference type="RefSeq" id="XP_025349660.1">
    <property type="nucleotide sequence ID" value="XM_025489906.1"/>
</dbReference>
<organism evidence="3 4">
    <name type="scientific">Pseudomicrostroma glucosiphilum</name>
    <dbReference type="NCBI Taxonomy" id="1684307"/>
    <lineage>
        <taxon>Eukaryota</taxon>
        <taxon>Fungi</taxon>
        <taxon>Dikarya</taxon>
        <taxon>Basidiomycota</taxon>
        <taxon>Ustilaginomycotina</taxon>
        <taxon>Exobasidiomycetes</taxon>
        <taxon>Microstromatales</taxon>
        <taxon>Microstromatales incertae sedis</taxon>
        <taxon>Pseudomicrostroma</taxon>
    </lineage>
</organism>
<evidence type="ECO:0000313" key="4">
    <source>
        <dbReference type="Proteomes" id="UP000245942"/>
    </source>
</evidence>
<proteinExistence type="predicted"/>
<accession>A0A316UB97</accession>
<keyword evidence="2" id="KW-0472">Membrane</keyword>
<dbReference type="AlphaFoldDB" id="A0A316UB97"/>
<dbReference type="GeneID" id="37011640"/>
<dbReference type="InterPro" id="IPR018852">
    <property type="entry name" value="DUF2456"/>
</dbReference>
<gene>
    <name evidence="3" type="ORF">BCV69DRAFT_235637</name>
</gene>
<name>A0A316UB97_9BASI</name>
<evidence type="ECO:0000256" key="2">
    <source>
        <dbReference type="SAM" id="Phobius"/>
    </source>
</evidence>
<keyword evidence="2" id="KW-1133">Transmembrane helix</keyword>
<evidence type="ECO:0000256" key="1">
    <source>
        <dbReference type="SAM" id="MobiDB-lite"/>
    </source>
</evidence>